<name>A0ABY3CCR3_9GAMM</name>
<dbReference type="Proteomes" id="UP000733744">
    <property type="component" value="Unassembled WGS sequence"/>
</dbReference>
<evidence type="ECO:0000256" key="1">
    <source>
        <dbReference type="SAM" id="Phobius"/>
    </source>
</evidence>
<sequence>MSVCVAVAPDGVLSLDLATPFSGCSYVLISSNEYTSIAGLNDLFSQYFAFDSTMFELVFGSFMIAFVSGHVLGRVISGLRKAG</sequence>
<evidence type="ECO:0000313" key="3">
    <source>
        <dbReference type="Proteomes" id="UP000733744"/>
    </source>
</evidence>
<dbReference type="EMBL" id="RYFG02000051">
    <property type="protein sequence ID" value="TRW99832.1"/>
    <property type="molecule type" value="Genomic_DNA"/>
</dbReference>
<keyword evidence="1" id="KW-1133">Transmembrane helix</keyword>
<organism evidence="2 3">
    <name type="scientific">Candidatus Methylobacter oryzae</name>
    <dbReference type="NCBI Taxonomy" id="2497749"/>
    <lineage>
        <taxon>Bacteria</taxon>
        <taxon>Pseudomonadati</taxon>
        <taxon>Pseudomonadota</taxon>
        <taxon>Gammaproteobacteria</taxon>
        <taxon>Methylococcales</taxon>
        <taxon>Methylococcaceae</taxon>
        <taxon>Methylobacter</taxon>
    </lineage>
</organism>
<proteinExistence type="predicted"/>
<feature type="transmembrane region" description="Helical" evidence="1">
    <location>
        <begin position="57"/>
        <end position="76"/>
    </location>
</feature>
<keyword evidence="1" id="KW-0472">Membrane</keyword>
<gene>
    <name evidence="2" type="ORF">EKO24_006530</name>
</gene>
<evidence type="ECO:0000313" key="2">
    <source>
        <dbReference type="EMBL" id="TRW99832.1"/>
    </source>
</evidence>
<protein>
    <submittedName>
        <fullName evidence="2">Uncharacterized protein</fullName>
    </submittedName>
</protein>
<keyword evidence="3" id="KW-1185">Reference proteome</keyword>
<accession>A0ABY3CCR3</accession>
<keyword evidence="1" id="KW-0812">Transmembrane</keyword>
<reference evidence="2 3" key="1">
    <citation type="journal article" date="2019" name="Antonie Van Leeuwenhoek">
        <title>Description of 'Ca. Methylobacter oryzae' KRF1, a novel species from the environmentally important Methylobacter clade 2.</title>
        <authorList>
            <person name="Khatri K."/>
            <person name="Mohite J.A."/>
            <person name="Pandit P.S."/>
            <person name="Bahulikar R."/>
            <person name="Rahalkar M.C."/>
        </authorList>
    </citation>
    <scope>NUCLEOTIDE SEQUENCE [LARGE SCALE GENOMIC DNA]</scope>
    <source>
        <strain evidence="2 3">KRF1</strain>
    </source>
</reference>
<comment type="caution">
    <text evidence="2">The sequence shown here is derived from an EMBL/GenBank/DDBJ whole genome shotgun (WGS) entry which is preliminary data.</text>
</comment>
<dbReference type="RefSeq" id="WP_143733191.1">
    <property type="nucleotide sequence ID" value="NZ_RYFG02000051.1"/>
</dbReference>